<protein>
    <submittedName>
        <fullName evidence="1">ATP-binding protein</fullName>
    </submittedName>
</protein>
<gene>
    <name evidence="1" type="ORF">N5C89_19765</name>
</gene>
<feature type="non-terminal residue" evidence="1">
    <location>
        <position position="215"/>
    </location>
</feature>
<reference evidence="1" key="1">
    <citation type="submission" date="2022-09" db="EMBL/GenBank/DDBJ databases">
        <title>Intensive care unit water sources are persistently colonized with multi-drug resistant bacteria and are the site of extensive horizontal gene transfer of antibiotic resistance genes.</title>
        <authorList>
            <person name="Diorio-Toth L."/>
        </authorList>
    </citation>
    <scope>NUCLEOTIDE SEQUENCE</scope>
    <source>
        <strain evidence="1">GD03918</strain>
    </source>
</reference>
<dbReference type="InterPro" id="IPR036890">
    <property type="entry name" value="HATPase_C_sf"/>
</dbReference>
<proteinExistence type="predicted"/>
<dbReference type="GO" id="GO:0005524">
    <property type="term" value="F:ATP binding"/>
    <property type="evidence" value="ECO:0007669"/>
    <property type="project" value="UniProtKB-KW"/>
</dbReference>
<sequence>MGFKIAARALRQLGAELITSDHIALNELIKNSLDAKSKRVAIKVDNPFLLDKTALANKLVMTRPDSHIEQLALNITNNDKEILEKYTYYFNEGLVNNKIEKHDFSSLESKVKKDFIMNLLNSLYNDFCILDIEDQGNGMDSNILENAFLVIGTPNKWLVKDADAPLLGEKGVGRLSMMRLGRYASVISTVSGSANQYVINFDWEKYNDPNLFLEE</sequence>
<organism evidence="1 2">
    <name type="scientific">Klebsiella michiganensis</name>
    <dbReference type="NCBI Taxonomy" id="1134687"/>
    <lineage>
        <taxon>Bacteria</taxon>
        <taxon>Pseudomonadati</taxon>
        <taxon>Pseudomonadota</taxon>
        <taxon>Gammaproteobacteria</taxon>
        <taxon>Enterobacterales</taxon>
        <taxon>Enterobacteriaceae</taxon>
        <taxon>Klebsiella/Raoultella group</taxon>
        <taxon>Klebsiella</taxon>
    </lineage>
</organism>
<dbReference type="EMBL" id="JAOCBF010000028">
    <property type="protein sequence ID" value="MDH0965077.1"/>
    <property type="molecule type" value="Genomic_DNA"/>
</dbReference>
<evidence type="ECO:0000313" key="2">
    <source>
        <dbReference type="Proteomes" id="UP001159937"/>
    </source>
</evidence>
<dbReference type="AlphaFoldDB" id="A0AAJ1KUE7"/>
<dbReference type="SUPFAM" id="SSF55874">
    <property type="entry name" value="ATPase domain of HSP90 chaperone/DNA topoisomerase II/histidine kinase"/>
    <property type="match status" value="1"/>
</dbReference>
<accession>A0AAJ1KUE7</accession>
<dbReference type="Proteomes" id="UP001159937">
    <property type="component" value="Unassembled WGS sequence"/>
</dbReference>
<comment type="caution">
    <text evidence="1">The sequence shown here is derived from an EMBL/GenBank/DDBJ whole genome shotgun (WGS) entry which is preliminary data.</text>
</comment>
<keyword evidence="1" id="KW-0067">ATP-binding</keyword>
<keyword evidence="1" id="KW-0547">Nucleotide-binding</keyword>
<name>A0AAJ1KUE7_9ENTR</name>
<dbReference type="Pfam" id="PF13589">
    <property type="entry name" value="HATPase_c_3"/>
    <property type="match status" value="1"/>
</dbReference>
<dbReference type="Gene3D" id="3.30.565.10">
    <property type="entry name" value="Histidine kinase-like ATPase, C-terminal domain"/>
    <property type="match status" value="1"/>
</dbReference>
<dbReference type="RefSeq" id="WP_211816189.1">
    <property type="nucleotide sequence ID" value="NZ_JAOCBF010000028.1"/>
</dbReference>
<evidence type="ECO:0000313" key="1">
    <source>
        <dbReference type="EMBL" id="MDH0965077.1"/>
    </source>
</evidence>